<evidence type="ECO:0000256" key="12">
    <source>
        <dbReference type="RuleBase" id="RU003357"/>
    </source>
</evidence>
<evidence type="ECO:0000259" key="14">
    <source>
        <dbReference type="Pfam" id="PF07715"/>
    </source>
</evidence>
<proteinExistence type="inferred from homology"/>
<accession>A0A939DDA0</accession>
<dbReference type="GO" id="GO:0009279">
    <property type="term" value="C:cell outer membrane"/>
    <property type="evidence" value="ECO:0007669"/>
    <property type="project" value="UniProtKB-SubCell"/>
</dbReference>
<keyword evidence="7" id="KW-0406">Ion transport</keyword>
<comment type="caution">
    <text evidence="15">The sequence shown here is derived from an EMBL/GenBank/DDBJ whole genome shotgun (WGS) entry which is preliminary data.</text>
</comment>
<keyword evidence="4" id="KW-0410">Iron transport</keyword>
<keyword evidence="15" id="KW-0675">Receptor</keyword>
<keyword evidence="2 11" id="KW-0813">Transport</keyword>
<dbReference type="InterPro" id="IPR039426">
    <property type="entry name" value="TonB-dep_rcpt-like"/>
</dbReference>
<keyword evidence="3 11" id="KW-1134">Transmembrane beta strand</keyword>
<sequence length="743" mass="80879">MKTPASSLGRAALFGAALPVALPLTVAVPLALGVPQAQAALEEVVVTARKRAENLQQTPIAVTALTGETLSEAGISQLTAIDRQTPNLTFTVGTGGGSSTVNAFIRGVGETDFIITTDPTVGLYLDGVYIARAFGANMELKDVGRIEVLRGPQGSLFGKNSIGGAINVVTRKPDGNTEAEIELSAGSRDFRGLSFYGQTALTDTLAASLSYLQKDADGWQSRPGPDAGDVDLATARLILNWTPSDTFESTLFIDWHEQDQTGYPNVMLSFQDGSFFGDLWNTLNPATPCCTPNADIDVSGASGSLPNDDVDGLGLNWTNTWQLGAVELKAITGYRETDALFGRDGDNSALNYTGDSHDLEHEQFSQELQLTGQHGALDWVAGLYYFEEESQDNTDLIIIEGIGTSVRYDNLQETTSYAAYLHGDYALTEKWNLYAGLRHTVEEKDFQQQISYYDFDAPFVFPAPGQPVGSCRFDAARTYFDCSQDWSNTSPKLGISYQLDDDIMTYAHVSRGFRSGGYNGRAFGSAADLQEYDPETLTSYEAGLKAELLARSLRLNAAVFYNDYEDIQLLITRAGSVATENASKASISGFELEATWLPGADWQIQAGLGYLRDDSDGWVDVTGDFTDTELKQTPDWTVNLAADYRFDLGARGSVLARADMKYTSDYYLNAVNTEQLHPAGHTLFNASLSYEPQDQQWQLSLQGLNLGDKRVLNAGFDGAGFFGFVEGSYNAPRTYLASFKYRL</sequence>
<keyword evidence="10 11" id="KW-0998">Cell outer membrane</keyword>
<feature type="domain" description="TonB-dependent receptor-like beta-barrel" evidence="13">
    <location>
        <begin position="261"/>
        <end position="706"/>
    </location>
</feature>
<dbReference type="PROSITE" id="PS52016">
    <property type="entry name" value="TONB_DEPENDENT_REC_3"/>
    <property type="match status" value="1"/>
</dbReference>
<evidence type="ECO:0000256" key="11">
    <source>
        <dbReference type="PROSITE-ProRule" id="PRU01360"/>
    </source>
</evidence>
<keyword evidence="16" id="KW-1185">Reference proteome</keyword>
<name>A0A939DDA0_9GAMM</name>
<evidence type="ECO:0000256" key="10">
    <source>
        <dbReference type="ARBA" id="ARBA00023237"/>
    </source>
</evidence>
<dbReference type="Pfam" id="PF07715">
    <property type="entry name" value="Plug"/>
    <property type="match status" value="1"/>
</dbReference>
<dbReference type="SUPFAM" id="SSF56935">
    <property type="entry name" value="Porins"/>
    <property type="match status" value="1"/>
</dbReference>
<evidence type="ECO:0000256" key="5">
    <source>
        <dbReference type="ARBA" id="ARBA00022692"/>
    </source>
</evidence>
<gene>
    <name evidence="15" type="ORF">JYP50_05550</name>
</gene>
<evidence type="ECO:0000313" key="16">
    <source>
        <dbReference type="Proteomes" id="UP000664303"/>
    </source>
</evidence>
<evidence type="ECO:0000256" key="2">
    <source>
        <dbReference type="ARBA" id="ARBA00022448"/>
    </source>
</evidence>
<organism evidence="15 16">
    <name type="scientific">Parahaliea mediterranea</name>
    <dbReference type="NCBI Taxonomy" id="651086"/>
    <lineage>
        <taxon>Bacteria</taxon>
        <taxon>Pseudomonadati</taxon>
        <taxon>Pseudomonadota</taxon>
        <taxon>Gammaproteobacteria</taxon>
        <taxon>Cellvibrionales</taxon>
        <taxon>Halieaceae</taxon>
        <taxon>Parahaliea</taxon>
    </lineage>
</organism>
<evidence type="ECO:0000256" key="7">
    <source>
        <dbReference type="ARBA" id="ARBA00023065"/>
    </source>
</evidence>
<comment type="subcellular location">
    <subcellularLocation>
        <location evidence="1 11">Cell outer membrane</location>
        <topology evidence="1 11">Multi-pass membrane protein</topology>
    </subcellularLocation>
</comment>
<dbReference type="PANTHER" id="PTHR32552:SF81">
    <property type="entry name" value="TONB-DEPENDENT OUTER MEMBRANE RECEPTOR"/>
    <property type="match status" value="1"/>
</dbReference>
<dbReference type="Proteomes" id="UP000664303">
    <property type="component" value="Unassembled WGS sequence"/>
</dbReference>
<dbReference type="Pfam" id="PF00593">
    <property type="entry name" value="TonB_dep_Rec_b-barrel"/>
    <property type="match status" value="1"/>
</dbReference>
<keyword evidence="9 11" id="KW-0472">Membrane</keyword>
<protein>
    <submittedName>
        <fullName evidence="15">TonB-dependent receptor</fullName>
    </submittedName>
</protein>
<reference evidence="15" key="1">
    <citation type="submission" date="2021-02" db="EMBL/GenBank/DDBJ databases">
        <title>PHA producing bacteria isolated from coastal sediment in Guangdong, Shenzhen.</title>
        <authorList>
            <person name="Zheng W."/>
            <person name="Yu S."/>
            <person name="Huang Y."/>
        </authorList>
    </citation>
    <scope>NUCLEOTIDE SEQUENCE</scope>
    <source>
        <strain evidence="15">TN14-10</strain>
    </source>
</reference>
<evidence type="ECO:0000256" key="1">
    <source>
        <dbReference type="ARBA" id="ARBA00004571"/>
    </source>
</evidence>
<dbReference type="Gene3D" id="2.40.170.20">
    <property type="entry name" value="TonB-dependent receptor, beta-barrel domain"/>
    <property type="match status" value="1"/>
</dbReference>
<dbReference type="EMBL" id="JAFKCZ010000004">
    <property type="protein sequence ID" value="MBN7796041.1"/>
    <property type="molecule type" value="Genomic_DNA"/>
</dbReference>
<evidence type="ECO:0000256" key="6">
    <source>
        <dbReference type="ARBA" id="ARBA00023004"/>
    </source>
</evidence>
<dbReference type="InterPro" id="IPR036942">
    <property type="entry name" value="Beta-barrel_TonB_sf"/>
</dbReference>
<keyword evidence="8 12" id="KW-0798">TonB box</keyword>
<dbReference type="PANTHER" id="PTHR32552">
    <property type="entry name" value="FERRICHROME IRON RECEPTOR-RELATED"/>
    <property type="match status" value="1"/>
</dbReference>
<evidence type="ECO:0000256" key="3">
    <source>
        <dbReference type="ARBA" id="ARBA00022452"/>
    </source>
</evidence>
<evidence type="ECO:0000313" key="15">
    <source>
        <dbReference type="EMBL" id="MBN7796041.1"/>
    </source>
</evidence>
<keyword evidence="6" id="KW-0408">Iron</keyword>
<evidence type="ECO:0000256" key="9">
    <source>
        <dbReference type="ARBA" id="ARBA00023136"/>
    </source>
</evidence>
<dbReference type="GO" id="GO:0006826">
    <property type="term" value="P:iron ion transport"/>
    <property type="evidence" value="ECO:0007669"/>
    <property type="project" value="UniProtKB-KW"/>
</dbReference>
<dbReference type="InterPro" id="IPR000531">
    <property type="entry name" value="Beta-barrel_TonB"/>
</dbReference>
<keyword evidence="5 11" id="KW-0812">Transmembrane</keyword>
<feature type="domain" description="TonB-dependent receptor plug" evidence="14">
    <location>
        <begin position="55"/>
        <end position="165"/>
    </location>
</feature>
<evidence type="ECO:0000259" key="13">
    <source>
        <dbReference type="Pfam" id="PF00593"/>
    </source>
</evidence>
<dbReference type="AlphaFoldDB" id="A0A939DDA0"/>
<comment type="similarity">
    <text evidence="11 12">Belongs to the TonB-dependent receptor family.</text>
</comment>
<dbReference type="InterPro" id="IPR012910">
    <property type="entry name" value="Plug_dom"/>
</dbReference>
<dbReference type="CDD" id="cd01347">
    <property type="entry name" value="ligand_gated_channel"/>
    <property type="match status" value="1"/>
</dbReference>
<evidence type="ECO:0000256" key="8">
    <source>
        <dbReference type="ARBA" id="ARBA00023077"/>
    </source>
</evidence>
<dbReference type="RefSeq" id="WP_206559489.1">
    <property type="nucleotide sequence ID" value="NZ_JAFKCZ010000004.1"/>
</dbReference>
<evidence type="ECO:0000256" key="4">
    <source>
        <dbReference type="ARBA" id="ARBA00022496"/>
    </source>
</evidence>